<dbReference type="GO" id="GO:0016740">
    <property type="term" value="F:transferase activity"/>
    <property type="evidence" value="ECO:0007669"/>
    <property type="project" value="UniProtKB-KW"/>
</dbReference>
<reference evidence="10" key="1">
    <citation type="journal article" date="2019" name="Int. J. Syst. Evol. Microbiol.">
        <title>The Global Catalogue of Microorganisms (GCM) 10K type strain sequencing project: providing services to taxonomists for standard genome sequencing and annotation.</title>
        <authorList>
            <consortium name="The Broad Institute Genomics Platform"/>
            <consortium name="The Broad Institute Genome Sequencing Center for Infectious Disease"/>
            <person name="Wu L."/>
            <person name="Ma J."/>
        </authorList>
    </citation>
    <scope>NUCLEOTIDE SEQUENCE [LARGE SCALE GENOMIC DNA]</scope>
    <source>
        <strain evidence="10">JCM 17666</strain>
    </source>
</reference>
<evidence type="ECO:0000313" key="10">
    <source>
        <dbReference type="Proteomes" id="UP001501671"/>
    </source>
</evidence>
<evidence type="ECO:0000313" key="9">
    <source>
        <dbReference type="EMBL" id="GAA4333792.1"/>
    </source>
</evidence>
<dbReference type="Gene3D" id="3.40.50.2000">
    <property type="entry name" value="Glycogen Phosphorylase B"/>
    <property type="match status" value="1"/>
</dbReference>
<dbReference type="InterPro" id="IPR039901">
    <property type="entry name" value="Kdotransferase"/>
</dbReference>
<keyword evidence="7" id="KW-0472">Membrane</keyword>
<keyword evidence="10" id="KW-1185">Reference proteome</keyword>
<evidence type="ECO:0000256" key="4">
    <source>
        <dbReference type="ARBA" id="ARBA00022679"/>
    </source>
</evidence>
<protein>
    <recommendedName>
        <fullName evidence="3 7">3-deoxy-D-manno-octulosonic acid transferase</fullName>
        <shortName evidence="7">Kdo transferase</shortName>
        <ecNumber evidence="2 7">2.4.99.12</ecNumber>
    </recommendedName>
    <alternativeName>
        <fullName evidence="5 7">Lipid IV(A) 3-deoxy-D-manno-octulosonic acid transferase</fullName>
    </alternativeName>
</protein>
<dbReference type="Gene3D" id="3.40.50.11720">
    <property type="entry name" value="3-Deoxy-D-manno-octulosonic-acid transferase, N-terminal domain"/>
    <property type="match status" value="1"/>
</dbReference>
<keyword evidence="7" id="KW-1003">Cell membrane</keyword>
<accession>A0ABP8H3X0</accession>
<evidence type="ECO:0000256" key="1">
    <source>
        <dbReference type="ARBA" id="ARBA00004713"/>
    </source>
</evidence>
<evidence type="ECO:0000256" key="5">
    <source>
        <dbReference type="ARBA" id="ARBA00031445"/>
    </source>
</evidence>
<dbReference type="PANTHER" id="PTHR42755">
    <property type="entry name" value="3-DEOXY-MANNO-OCTULOSONATE CYTIDYLYLTRANSFERASE"/>
    <property type="match status" value="1"/>
</dbReference>
<comment type="function">
    <text evidence="7">Involved in lipopolysaccharide (LPS) biosynthesis. Catalyzes the transfer of 3-deoxy-D-manno-octulosonate (Kdo) residue(s) from CMP-Kdo to lipid IV(A), the tetraacyldisaccharide-1,4'-bisphosphate precursor of lipid A.</text>
</comment>
<feature type="domain" description="3-deoxy-D-manno-octulosonic-acid transferase N-terminal" evidence="8">
    <location>
        <begin position="42"/>
        <end position="224"/>
    </location>
</feature>
<gene>
    <name evidence="9" type="ORF">GCM10023144_25420</name>
</gene>
<evidence type="ECO:0000256" key="6">
    <source>
        <dbReference type="ARBA" id="ARBA00049183"/>
    </source>
</evidence>
<comment type="similarity">
    <text evidence="7">Belongs to the glycosyltransferase group 1 family.</text>
</comment>
<proteinExistence type="inferred from homology"/>
<comment type="pathway">
    <text evidence="1 7">Bacterial outer membrane biogenesis; LPS core biosynthesis.</text>
</comment>
<keyword evidence="7" id="KW-0448">Lipopolysaccharide biosynthesis</keyword>
<evidence type="ECO:0000259" key="8">
    <source>
        <dbReference type="Pfam" id="PF04413"/>
    </source>
</evidence>
<dbReference type="InterPro" id="IPR038107">
    <property type="entry name" value="Glycos_transf_N_sf"/>
</dbReference>
<comment type="subcellular location">
    <subcellularLocation>
        <location evidence="7">Cell membrane</location>
    </subcellularLocation>
</comment>
<dbReference type="InterPro" id="IPR007507">
    <property type="entry name" value="Glycos_transf_N"/>
</dbReference>
<dbReference type="EMBL" id="BAABFO010000011">
    <property type="protein sequence ID" value="GAA4333792.1"/>
    <property type="molecule type" value="Genomic_DNA"/>
</dbReference>
<evidence type="ECO:0000256" key="2">
    <source>
        <dbReference type="ARBA" id="ARBA00012621"/>
    </source>
</evidence>
<sequence length="440" mass="47635">MSAAAVWRGLYSALWRLAAPWLWLRIWRRARREPAYGAFPFERFGRYRREATVPSYDGYRAAPVWVHAVSLGETRAAQPLIQALLDRGLTVLLTHMTATGRTEGARLFEQAIAQGRLRQAWLPYDLPGAVRRFFRHFTPRCGLLIETEVWPNLIFAAHWHAVPMALVSARLSASSARKALYLKSLARAAYGGLDLVLAQTAADAARLAEVGARAPQVVGNLKFDLGLPPEQLRAGRDWRAALGRPVVVLASTREGEEEMLLAAIARRPPAGPGPVPLVILVPRHPQRFDDVAALLKASGLRTVRRSTLAGWSAAELPSDTQVLLGDSLGEMPFYYSTADVSVVGGSFAPLGGQNLIEAAACGSPVIVGPHTFNFAQASEDAIAAGAARRAADAAHAWQLALELLADDGRREAMRAAAAAFTATHTGATRRVMLAIGNWIK</sequence>
<dbReference type="Pfam" id="PF04413">
    <property type="entry name" value="Glycos_transf_N"/>
    <property type="match status" value="1"/>
</dbReference>
<keyword evidence="4 7" id="KW-0808">Transferase</keyword>
<comment type="caution">
    <text evidence="9">The sequence shown here is derived from an EMBL/GenBank/DDBJ whole genome shotgun (WGS) entry which is preliminary data.</text>
</comment>
<dbReference type="Proteomes" id="UP001501671">
    <property type="component" value="Unassembled WGS sequence"/>
</dbReference>
<name>A0ABP8H3X0_9BURK</name>
<evidence type="ECO:0000256" key="7">
    <source>
        <dbReference type="RuleBase" id="RU365103"/>
    </source>
</evidence>
<evidence type="ECO:0000256" key="3">
    <source>
        <dbReference type="ARBA" id="ARBA00019077"/>
    </source>
</evidence>
<comment type="catalytic activity">
    <reaction evidence="6 7">
        <text>lipid IVA (E. coli) + CMP-3-deoxy-beta-D-manno-octulosonate = alpha-Kdo-(2-&gt;6)-lipid IVA (E. coli) + CMP + H(+)</text>
        <dbReference type="Rhea" id="RHEA:28066"/>
        <dbReference type="ChEBI" id="CHEBI:15378"/>
        <dbReference type="ChEBI" id="CHEBI:58603"/>
        <dbReference type="ChEBI" id="CHEBI:60364"/>
        <dbReference type="ChEBI" id="CHEBI:60377"/>
        <dbReference type="ChEBI" id="CHEBI:85987"/>
        <dbReference type="EC" id="2.4.99.12"/>
    </reaction>
</comment>
<dbReference type="EC" id="2.4.99.12" evidence="2 7"/>
<dbReference type="PANTHER" id="PTHR42755:SF1">
    <property type="entry name" value="3-DEOXY-D-MANNO-OCTULOSONIC ACID TRANSFERASE, MITOCHONDRIAL-RELATED"/>
    <property type="match status" value="1"/>
</dbReference>
<dbReference type="SUPFAM" id="SSF53756">
    <property type="entry name" value="UDP-Glycosyltransferase/glycogen phosphorylase"/>
    <property type="match status" value="1"/>
</dbReference>
<organism evidence="9 10">
    <name type="scientific">Pigmentiphaga soli</name>
    <dbReference type="NCBI Taxonomy" id="1007095"/>
    <lineage>
        <taxon>Bacteria</taxon>
        <taxon>Pseudomonadati</taxon>
        <taxon>Pseudomonadota</taxon>
        <taxon>Betaproteobacteria</taxon>
        <taxon>Burkholderiales</taxon>
        <taxon>Alcaligenaceae</taxon>
        <taxon>Pigmentiphaga</taxon>
    </lineage>
</organism>